<dbReference type="EMBL" id="BMIP01000002">
    <property type="protein sequence ID" value="GGD66752.1"/>
    <property type="molecule type" value="Genomic_DNA"/>
</dbReference>
<evidence type="ECO:0000256" key="7">
    <source>
        <dbReference type="ARBA" id="ARBA00023136"/>
    </source>
</evidence>
<dbReference type="InterPro" id="IPR003439">
    <property type="entry name" value="ABC_transporter-like_ATP-bd"/>
</dbReference>
<dbReference type="PANTHER" id="PTHR43297">
    <property type="entry name" value="OLIGOPEPTIDE TRANSPORT ATP-BINDING PROTEIN APPD"/>
    <property type="match status" value="1"/>
</dbReference>
<evidence type="ECO:0000256" key="6">
    <source>
        <dbReference type="ARBA" id="ARBA00022840"/>
    </source>
</evidence>
<dbReference type="RefSeq" id="WP_066775751.1">
    <property type="nucleotide sequence ID" value="NZ_BMIP01000002.1"/>
</dbReference>
<dbReference type="Pfam" id="PF00005">
    <property type="entry name" value="ABC_tran"/>
    <property type="match status" value="1"/>
</dbReference>
<dbReference type="Pfam" id="PF08352">
    <property type="entry name" value="oligo_HPY"/>
    <property type="match status" value="1"/>
</dbReference>
<name>A0A916YXV0_9SPHN</name>
<keyword evidence="6 9" id="KW-0067">ATP-binding</keyword>
<protein>
    <submittedName>
        <fullName evidence="9">Peptide ABC transporter ATP-binding protein</fullName>
    </submittedName>
</protein>
<evidence type="ECO:0000256" key="1">
    <source>
        <dbReference type="ARBA" id="ARBA00004417"/>
    </source>
</evidence>
<comment type="subcellular location">
    <subcellularLocation>
        <location evidence="1">Cell inner membrane</location>
        <topology evidence="1">Peripheral membrane protein</topology>
    </subcellularLocation>
</comment>
<dbReference type="InterPro" id="IPR003593">
    <property type="entry name" value="AAA+_ATPase"/>
</dbReference>
<proteinExistence type="inferred from homology"/>
<reference evidence="9" key="1">
    <citation type="journal article" date="2014" name="Int. J. Syst. Evol. Microbiol.">
        <title>Complete genome sequence of Corynebacterium casei LMG S-19264T (=DSM 44701T), isolated from a smear-ripened cheese.</title>
        <authorList>
            <consortium name="US DOE Joint Genome Institute (JGI-PGF)"/>
            <person name="Walter F."/>
            <person name="Albersmeier A."/>
            <person name="Kalinowski J."/>
            <person name="Ruckert C."/>
        </authorList>
    </citation>
    <scope>NUCLEOTIDE SEQUENCE</scope>
    <source>
        <strain evidence="9">CGMCC 1.15360</strain>
    </source>
</reference>
<evidence type="ECO:0000256" key="2">
    <source>
        <dbReference type="ARBA" id="ARBA00005417"/>
    </source>
</evidence>
<accession>A0A916YXV0</accession>
<dbReference type="AlphaFoldDB" id="A0A916YXV0"/>
<dbReference type="InterPro" id="IPR013563">
    <property type="entry name" value="Oligopep_ABC_C"/>
</dbReference>
<dbReference type="Gene3D" id="3.40.50.300">
    <property type="entry name" value="P-loop containing nucleotide triphosphate hydrolases"/>
    <property type="match status" value="1"/>
</dbReference>
<dbReference type="GO" id="GO:0015833">
    <property type="term" value="P:peptide transport"/>
    <property type="evidence" value="ECO:0007669"/>
    <property type="project" value="InterPro"/>
</dbReference>
<comment type="caution">
    <text evidence="9">The sequence shown here is derived from an EMBL/GenBank/DDBJ whole genome shotgun (WGS) entry which is preliminary data.</text>
</comment>
<keyword evidence="7" id="KW-0472">Membrane</keyword>
<dbReference type="FunFam" id="3.40.50.300:FF:000016">
    <property type="entry name" value="Oligopeptide ABC transporter ATP-binding component"/>
    <property type="match status" value="1"/>
</dbReference>
<dbReference type="InterPro" id="IPR050388">
    <property type="entry name" value="ABC_Ni/Peptide_Import"/>
</dbReference>
<dbReference type="InterPro" id="IPR017871">
    <property type="entry name" value="ABC_transporter-like_CS"/>
</dbReference>
<dbReference type="SMART" id="SM00382">
    <property type="entry name" value="AAA"/>
    <property type="match status" value="1"/>
</dbReference>
<dbReference type="NCBIfam" id="TIGR01727">
    <property type="entry name" value="oligo_HPY"/>
    <property type="match status" value="1"/>
</dbReference>
<dbReference type="GO" id="GO:0016887">
    <property type="term" value="F:ATP hydrolysis activity"/>
    <property type="evidence" value="ECO:0007669"/>
    <property type="project" value="InterPro"/>
</dbReference>
<dbReference type="Proteomes" id="UP000612349">
    <property type="component" value="Unassembled WGS sequence"/>
</dbReference>
<dbReference type="GO" id="GO:0005886">
    <property type="term" value="C:plasma membrane"/>
    <property type="evidence" value="ECO:0007669"/>
    <property type="project" value="UniProtKB-SubCell"/>
</dbReference>
<sequence>MALLEVSDLRTSFHTRGGVVRAVDGVSFTLDKGETLGIVGESGSGKSVTCYSLMKLIPEPPGRIESGTAFFDGQDLLQMSPKQLRKIRGNRISMIFQDPMTSLNPYLRISTQLIEALRIHTNIDKKAALKKAIEALEEVGIPGAAQRVNQYPHEFSGGMRQRVMIAMALITEPDLLIADEPTTALDVTVQAQILDIIKERQNRLGTAVILVTHDLGVVAGTCDKVNVMYGGKLMESGTAEQVFYNAIHPYTRSLQKTIPSLQAKGENLYTIAGLPPDVSKPIHGCAFYPRCPYPKTGAPEGDRPQLVDAGDGHCFADCRFCDSSAPIETVLPQKDAGDLAGEELA</sequence>
<dbReference type="GO" id="GO:0005524">
    <property type="term" value="F:ATP binding"/>
    <property type="evidence" value="ECO:0007669"/>
    <property type="project" value="UniProtKB-KW"/>
</dbReference>
<evidence type="ECO:0000313" key="10">
    <source>
        <dbReference type="Proteomes" id="UP000612349"/>
    </source>
</evidence>
<dbReference type="CDD" id="cd03257">
    <property type="entry name" value="ABC_NikE_OppD_transporters"/>
    <property type="match status" value="1"/>
</dbReference>
<keyword evidence="4" id="KW-1003">Cell membrane</keyword>
<evidence type="ECO:0000259" key="8">
    <source>
        <dbReference type="PROSITE" id="PS50893"/>
    </source>
</evidence>
<keyword evidence="10" id="KW-1185">Reference proteome</keyword>
<feature type="domain" description="ABC transporter" evidence="8">
    <location>
        <begin position="4"/>
        <end position="255"/>
    </location>
</feature>
<dbReference type="GO" id="GO:0055085">
    <property type="term" value="P:transmembrane transport"/>
    <property type="evidence" value="ECO:0007669"/>
    <property type="project" value="UniProtKB-ARBA"/>
</dbReference>
<evidence type="ECO:0000256" key="4">
    <source>
        <dbReference type="ARBA" id="ARBA00022475"/>
    </source>
</evidence>
<dbReference type="PROSITE" id="PS00211">
    <property type="entry name" value="ABC_TRANSPORTER_1"/>
    <property type="match status" value="1"/>
</dbReference>
<gene>
    <name evidence="9" type="ORF">GCM10010990_15360</name>
</gene>
<reference evidence="9" key="2">
    <citation type="submission" date="2020-09" db="EMBL/GenBank/DDBJ databases">
        <authorList>
            <person name="Sun Q."/>
            <person name="Zhou Y."/>
        </authorList>
    </citation>
    <scope>NUCLEOTIDE SEQUENCE</scope>
    <source>
        <strain evidence="9">CGMCC 1.15360</strain>
    </source>
</reference>
<evidence type="ECO:0000256" key="3">
    <source>
        <dbReference type="ARBA" id="ARBA00022448"/>
    </source>
</evidence>
<dbReference type="SUPFAM" id="SSF52540">
    <property type="entry name" value="P-loop containing nucleoside triphosphate hydrolases"/>
    <property type="match status" value="1"/>
</dbReference>
<dbReference type="OrthoDB" id="9802264at2"/>
<keyword evidence="3" id="KW-0813">Transport</keyword>
<evidence type="ECO:0000256" key="5">
    <source>
        <dbReference type="ARBA" id="ARBA00022741"/>
    </source>
</evidence>
<evidence type="ECO:0000313" key="9">
    <source>
        <dbReference type="EMBL" id="GGD66752.1"/>
    </source>
</evidence>
<dbReference type="PANTHER" id="PTHR43297:SF2">
    <property type="entry name" value="DIPEPTIDE TRANSPORT ATP-BINDING PROTEIN DPPD"/>
    <property type="match status" value="1"/>
</dbReference>
<keyword evidence="5" id="KW-0547">Nucleotide-binding</keyword>
<comment type="similarity">
    <text evidence="2">Belongs to the ABC transporter superfamily.</text>
</comment>
<dbReference type="PROSITE" id="PS50893">
    <property type="entry name" value="ABC_TRANSPORTER_2"/>
    <property type="match status" value="1"/>
</dbReference>
<organism evidence="9 10">
    <name type="scientific">Croceicoccus mobilis</name>
    <dbReference type="NCBI Taxonomy" id="1703339"/>
    <lineage>
        <taxon>Bacteria</taxon>
        <taxon>Pseudomonadati</taxon>
        <taxon>Pseudomonadota</taxon>
        <taxon>Alphaproteobacteria</taxon>
        <taxon>Sphingomonadales</taxon>
        <taxon>Erythrobacteraceae</taxon>
        <taxon>Croceicoccus</taxon>
    </lineage>
</organism>
<dbReference type="InterPro" id="IPR027417">
    <property type="entry name" value="P-loop_NTPase"/>
</dbReference>